<name>A0A392PNV6_9FABA</name>
<sequence>VSYGKKALLIGGKTDPGSDRISVWAFDTESECWSLMEAKGDIPVGFIVCSCSCALVVENRSCFEALLSCLVFTDIKNQH</sequence>
<evidence type="ECO:0000313" key="3">
    <source>
        <dbReference type="EMBL" id="MCI13768.1"/>
    </source>
</evidence>
<dbReference type="InterPro" id="IPR015915">
    <property type="entry name" value="Kelch-typ_b-propeller"/>
</dbReference>
<dbReference type="Proteomes" id="UP000265520">
    <property type="component" value="Unassembled WGS sequence"/>
</dbReference>
<dbReference type="PANTHER" id="PTHR46093:SF14">
    <property type="entry name" value="ACYL-COA-BINDING DOMAIN PROTEIN"/>
    <property type="match status" value="1"/>
</dbReference>
<reference evidence="3 4" key="1">
    <citation type="journal article" date="2018" name="Front. Plant Sci.">
        <title>Red Clover (Trifolium pratense) and Zigzag Clover (T. medium) - A Picture of Genomic Similarities and Differences.</title>
        <authorList>
            <person name="Dluhosova J."/>
            <person name="Istvanek J."/>
            <person name="Nedelnik J."/>
            <person name="Repkova J."/>
        </authorList>
    </citation>
    <scope>NUCLEOTIDE SEQUENCE [LARGE SCALE GENOMIC DNA]</scope>
    <source>
        <strain evidence="4">cv. 10/8</strain>
        <tissue evidence="3">Leaf</tissue>
    </source>
</reference>
<proteinExistence type="predicted"/>
<evidence type="ECO:0000256" key="2">
    <source>
        <dbReference type="ARBA" id="ARBA00022737"/>
    </source>
</evidence>
<evidence type="ECO:0000313" key="4">
    <source>
        <dbReference type="Proteomes" id="UP000265520"/>
    </source>
</evidence>
<dbReference type="EMBL" id="LXQA010089528">
    <property type="protein sequence ID" value="MCI13768.1"/>
    <property type="molecule type" value="Genomic_DNA"/>
</dbReference>
<protein>
    <submittedName>
        <fullName evidence="3">Acyl-CoA-binding domain protein</fullName>
    </submittedName>
</protein>
<keyword evidence="2" id="KW-0677">Repeat</keyword>
<accession>A0A392PNV6</accession>
<evidence type="ECO:0000256" key="1">
    <source>
        <dbReference type="ARBA" id="ARBA00022441"/>
    </source>
</evidence>
<keyword evidence="4" id="KW-1185">Reference proteome</keyword>
<comment type="caution">
    <text evidence="3">The sequence shown here is derived from an EMBL/GenBank/DDBJ whole genome shotgun (WGS) entry which is preliminary data.</text>
</comment>
<feature type="non-terminal residue" evidence="3">
    <location>
        <position position="1"/>
    </location>
</feature>
<dbReference type="PANTHER" id="PTHR46093">
    <property type="entry name" value="ACYL-COA-BINDING DOMAIN-CONTAINING PROTEIN 5"/>
    <property type="match status" value="1"/>
</dbReference>
<organism evidence="3 4">
    <name type="scientific">Trifolium medium</name>
    <dbReference type="NCBI Taxonomy" id="97028"/>
    <lineage>
        <taxon>Eukaryota</taxon>
        <taxon>Viridiplantae</taxon>
        <taxon>Streptophyta</taxon>
        <taxon>Embryophyta</taxon>
        <taxon>Tracheophyta</taxon>
        <taxon>Spermatophyta</taxon>
        <taxon>Magnoliopsida</taxon>
        <taxon>eudicotyledons</taxon>
        <taxon>Gunneridae</taxon>
        <taxon>Pentapetalae</taxon>
        <taxon>rosids</taxon>
        <taxon>fabids</taxon>
        <taxon>Fabales</taxon>
        <taxon>Fabaceae</taxon>
        <taxon>Papilionoideae</taxon>
        <taxon>50 kb inversion clade</taxon>
        <taxon>NPAAA clade</taxon>
        <taxon>Hologalegina</taxon>
        <taxon>IRL clade</taxon>
        <taxon>Trifolieae</taxon>
        <taxon>Trifolium</taxon>
    </lineage>
</organism>
<dbReference type="AlphaFoldDB" id="A0A392PNV6"/>
<dbReference type="SUPFAM" id="SSF117281">
    <property type="entry name" value="Kelch motif"/>
    <property type="match status" value="1"/>
</dbReference>
<keyword evidence="1" id="KW-0880">Kelch repeat</keyword>